<evidence type="ECO:0000313" key="4">
    <source>
        <dbReference type="EMBL" id="WVX48829.1"/>
    </source>
</evidence>
<evidence type="ECO:0000256" key="1">
    <source>
        <dbReference type="ARBA" id="ARBA00022729"/>
    </source>
</evidence>
<sequence length="160" mass="16958">MGLASAAIKSTPRGMKWATVVFLCLGLAACSGRYRDHGYVPPPEDLEQVVVGIDTRASVEQTLGSASSQSVVDDGSIYFVRSRVRTLAMLAPEVVEREVVAISFDAGGIVSNVETFGLEKGQVVPLARRVTSSGVKDKSFLRQLLGNIGRFTPGVSSLDG</sequence>
<dbReference type="Gene3D" id="3.30.1450.10">
    <property type="match status" value="1"/>
</dbReference>
<name>A0ABZ2BS34_9RHOB</name>
<proteinExistence type="predicted"/>
<keyword evidence="5" id="KW-1185">Reference proteome</keyword>
<reference evidence="5" key="2">
    <citation type="submission" date="2024-01" db="EMBL/GenBank/DDBJ databases">
        <title>Roseobacter fucihabitans sp. nov., isolated from the brown alga Fucus spiralis.</title>
        <authorList>
            <person name="Hahnke S."/>
            <person name="Berger M."/>
            <person name="Schlingloff A."/>
            <person name="Athale I."/>
            <person name="Neumann-Schaal M."/>
            <person name="Adenaya A."/>
            <person name="Poehlein A."/>
            <person name="Daniel R."/>
            <person name="Pertersen J."/>
            <person name="Brinkhoff T."/>
        </authorList>
    </citation>
    <scope>NUCLEOTIDE SEQUENCE [LARGE SCALE GENOMIC DNA]</scope>
    <source>
        <strain evidence="5">B14</strain>
    </source>
</reference>
<protein>
    <recommendedName>
        <fullName evidence="3">Outer membrane protein assembly factor BamE domain-containing protein</fullName>
    </recommendedName>
</protein>
<dbReference type="EMBL" id="CP143423">
    <property type="protein sequence ID" value="WVX48829.1"/>
    <property type="molecule type" value="Genomic_DNA"/>
</dbReference>
<gene>
    <name evidence="4" type="ORF">ROLI_019120</name>
</gene>
<keyword evidence="2" id="KW-0472">Membrane</keyword>
<dbReference type="Pfam" id="PF04355">
    <property type="entry name" value="BamE"/>
    <property type="match status" value="1"/>
</dbReference>
<reference evidence="4 5" key="1">
    <citation type="submission" date="2015-07" db="EMBL/GenBank/DDBJ databases">
        <authorList>
            <person name="Voget S."/>
            <person name="Dogs M."/>
            <person name="Brinkhoff T.H."/>
            <person name="Daniel R."/>
        </authorList>
    </citation>
    <scope>NUCLEOTIDE SEQUENCE [LARGE SCALE GENOMIC DNA]</scope>
    <source>
        <strain evidence="4 5">B14</strain>
    </source>
</reference>
<evidence type="ECO:0000313" key="5">
    <source>
        <dbReference type="Proteomes" id="UP001318682"/>
    </source>
</evidence>
<feature type="domain" description="Outer membrane protein assembly factor BamE" evidence="3">
    <location>
        <begin position="38"/>
        <end position="113"/>
    </location>
</feature>
<dbReference type="InterPro" id="IPR037873">
    <property type="entry name" value="BamE-like"/>
</dbReference>
<accession>A0ABZ2BS34</accession>
<keyword evidence="1" id="KW-0732">Signal</keyword>
<organism evidence="4 5">
    <name type="scientific">Roseobacter fucihabitans</name>
    <dbReference type="NCBI Taxonomy" id="1537242"/>
    <lineage>
        <taxon>Bacteria</taxon>
        <taxon>Pseudomonadati</taxon>
        <taxon>Pseudomonadota</taxon>
        <taxon>Alphaproteobacteria</taxon>
        <taxon>Rhodobacterales</taxon>
        <taxon>Roseobacteraceae</taxon>
        <taxon>Roseobacter</taxon>
    </lineage>
</organism>
<dbReference type="Proteomes" id="UP001318682">
    <property type="component" value="Chromosome"/>
</dbReference>
<evidence type="ECO:0000259" key="3">
    <source>
        <dbReference type="Pfam" id="PF04355"/>
    </source>
</evidence>
<dbReference type="InterPro" id="IPR007450">
    <property type="entry name" value="BamE_dom"/>
</dbReference>
<evidence type="ECO:0000256" key="2">
    <source>
        <dbReference type="ARBA" id="ARBA00023136"/>
    </source>
</evidence>